<dbReference type="InterPro" id="IPR017871">
    <property type="entry name" value="ABC_transporter-like_CS"/>
</dbReference>
<dbReference type="PANTHER" id="PTHR24221:SF503">
    <property type="entry name" value="MITOCHONDRIAL POTASSIUM CHANNEL ATP-BINDING SUBUNIT"/>
    <property type="match status" value="1"/>
</dbReference>
<proteinExistence type="inferred from homology"/>
<dbReference type="InterPro" id="IPR036640">
    <property type="entry name" value="ABC1_TM_sf"/>
</dbReference>
<dbReference type="Pfam" id="PF00005">
    <property type="entry name" value="ABC_tran"/>
    <property type="match status" value="1"/>
</dbReference>
<evidence type="ECO:0000256" key="7">
    <source>
        <dbReference type="ARBA" id="ARBA00022840"/>
    </source>
</evidence>
<evidence type="ECO:0000256" key="2">
    <source>
        <dbReference type="ARBA" id="ARBA00007577"/>
    </source>
</evidence>
<dbReference type="CDD" id="cd18578">
    <property type="entry name" value="ABC_6TM_Pgp_ABCB1_D2_like"/>
    <property type="match status" value="1"/>
</dbReference>
<keyword evidence="4 11" id="KW-0812">Transmembrane</keyword>
<evidence type="ECO:0000259" key="12">
    <source>
        <dbReference type="PROSITE" id="PS50893"/>
    </source>
</evidence>
<dbReference type="GO" id="GO:0140359">
    <property type="term" value="F:ABC-type transporter activity"/>
    <property type="evidence" value="ECO:0007669"/>
    <property type="project" value="InterPro"/>
</dbReference>
<accession>A0A8H3HY81</accession>
<sequence>MVRKVRTEAFLAILKKPIGWFEDEINSTTALVSTLARCSDLEALHVATMALYFAVMVNLIGGSVASFIFAWQLAFVTTGTIPLFLLSAYLRYRLLSAFSGDLKGEYLQAASQASEAMSSTRTVALLRLEDQIVQSYSRALEMADGRSNKTVTRLSLLFGLSQSATFFINALVIWSGAKLISRKQIDTFGFFVAFISISFGAQDAGELFSYAPDLSKARSLSRKLLEISTNDCGNRPLPSLPCPVIARQVTEGQISFKWVSFSYPRRPSAKVLRSVDLEIPAGQHIALVGESGSGKSTVIGLLERFYEPSSGQILIDGQDIRNYDIEDYRSSIGLVSQDPVLYDGSVAFNIALASGGNVTQSQLEAACGKANILDFIQSLPEGFETQIGTHAVMLSGGQRQRIVIARVLLQNAPIFLLDEATSALDFQSEAVVQEALDCAMRGRTTVTVAHRLSTIRRADYIYVFHRGRIVESGNHEELVTLRKRYWKMLMKS</sequence>
<keyword evidence="10" id="KW-0325">Glycoprotein</keyword>
<evidence type="ECO:0000256" key="4">
    <source>
        <dbReference type="ARBA" id="ARBA00022692"/>
    </source>
</evidence>
<dbReference type="GO" id="GO:0016887">
    <property type="term" value="F:ATP hydrolysis activity"/>
    <property type="evidence" value="ECO:0007669"/>
    <property type="project" value="InterPro"/>
</dbReference>
<dbReference type="InterPro" id="IPR039421">
    <property type="entry name" value="Type_1_exporter"/>
</dbReference>
<dbReference type="Pfam" id="PF00664">
    <property type="entry name" value="ABC_membrane"/>
    <property type="match status" value="1"/>
</dbReference>
<dbReference type="Proteomes" id="UP000664534">
    <property type="component" value="Unassembled WGS sequence"/>
</dbReference>
<feature type="domain" description="ABC transmembrane type-1" evidence="13">
    <location>
        <begin position="1"/>
        <end position="216"/>
    </location>
</feature>
<dbReference type="InterPro" id="IPR011527">
    <property type="entry name" value="ABC1_TM_dom"/>
</dbReference>
<dbReference type="SUPFAM" id="SSF90123">
    <property type="entry name" value="ABC transporter transmembrane region"/>
    <property type="match status" value="1"/>
</dbReference>
<evidence type="ECO:0000256" key="5">
    <source>
        <dbReference type="ARBA" id="ARBA00022737"/>
    </source>
</evidence>
<dbReference type="EMBL" id="CAJPDT010000003">
    <property type="protein sequence ID" value="CAF9907372.1"/>
    <property type="molecule type" value="Genomic_DNA"/>
</dbReference>
<keyword evidence="7" id="KW-0067">ATP-binding</keyword>
<dbReference type="Gene3D" id="1.20.1560.10">
    <property type="entry name" value="ABC transporter type 1, transmembrane domain"/>
    <property type="match status" value="1"/>
</dbReference>
<evidence type="ECO:0000256" key="3">
    <source>
        <dbReference type="ARBA" id="ARBA00022448"/>
    </source>
</evidence>
<protein>
    <submittedName>
        <fullName evidence="14">GTPase-activating protein</fullName>
    </submittedName>
</protein>
<dbReference type="PROSITE" id="PS50893">
    <property type="entry name" value="ABC_TRANSPORTER_2"/>
    <property type="match status" value="1"/>
</dbReference>
<feature type="domain" description="ABC transporter" evidence="12">
    <location>
        <begin position="254"/>
        <end position="491"/>
    </location>
</feature>
<dbReference type="PANTHER" id="PTHR24221">
    <property type="entry name" value="ATP-BINDING CASSETTE SUB-FAMILY B"/>
    <property type="match status" value="1"/>
</dbReference>
<dbReference type="PROSITE" id="PS00211">
    <property type="entry name" value="ABC_TRANSPORTER_1"/>
    <property type="match status" value="1"/>
</dbReference>
<dbReference type="PROSITE" id="PS50929">
    <property type="entry name" value="ABC_TM1F"/>
    <property type="match status" value="1"/>
</dbReference>
<evidence type="ECO:0000256" key="8">
    <source>
        <dbReference type="ARBA" id="ARBA00022989"/>
    </source>
</evidence>
<name>A0A8H3HY81_9LECA</name>
<dbReference type="SUPFAM" id="SSF52540">
    <property type="entry name" value="P-loop containing nucleoside triphosphate hydrolases"/>
    <property type="match status" value="1"/>
</dbReference>
<feature type="transmembrane region" description="Helical" evidence="11">
    <location>
        <begin position="43"/>
        <end position="61"/>
    </location>
</feature>
<evidence type="ECO:0000256" key="11">
    <source>
        <dbReference type="SAM" id="Phobius"/>
    </source>
</evidence>
<comment type="subcellular location">
    <subcellularLocation>
        <location evidence="1">Membrane</location>
        <topology evidence="1">Multi-pass membrane protein</topology>
    </subcellularLocation>
</comment>
<dbReference type="OrthoDB" id="6500128at2759"/>
<feature type="transmembrane region" description="Helical" evidence="11">
    <location>
        <begin position="156"/>
        <end position="177"/>
    </location>
</feature>
<dbReference type="AlphaFoldDB" id="A0A8H3HY81"/>
<dbReference type="FunFam" id="3.40.50.300:FF:000240">
    <property type="entry name" value="ABC transporter B family member 20"/>
    <property type="match status" value="1"/>
</dbReference>
<comment type="similarity">
    <text evidence="2">Belongs to the ABC transporter superfamily. ABCB family. Multidrug resistance exporter (TC 3.A.1.201) subfamily.</text>
</comment>
<evidence type="ECO:0000313" key="15">
    <source>
        <dbReference type="Proteomes" id="UP000664534"/>
    </source>
</evidence>
<dbReference type="GO" id="GO:0005524">
    <property type="term" value="F:ATP binding"/>
    <property type="evidence" value="ECO:0007669"/>
    <property type="project" value="UniProtKB-KW"/>
</dbReference>
<feature type="transmembrane region" description="Helical" evidence="11">
    <location>
        <begin position="67"/>
        <end position="90"/>
    </location>
</feature>
<dbReference type="SMART" id="SM00382">
    <property type="entry name" value="AAA"/>
    <property type="match status" value="1"/>
</dbReference>
<keyword evidence="5" id="KW-0677">Repeat</keyword>
<evidence type="ECO:0000256" key="1">
    <source>
        <dbReference type="ARBA" id="ARBA00004141"/>
    </source>
</evidence>
<evidence type="ECO:0000259" key="13">
    <source>
        <dbReference type="PROSITE" id="PS50929"/>
    </source>
</evidence>
<dbReference type="GO" id="GO:0016020">
    <property type="term" value="C:membrane"/>
    <property type="evidence" value="ECO:0007669"/>
    <property type="project" value="UniProtKB-SubCell"/>
</dbReference>
<dbReference type="CDD" id="cd03249">
    <property type="entry name" value="ABC_MTABC3_MDL1_MDL2"/>
    <property type="match status" value="1"/>
</dbReference>
<evidence type="ECO:0000256" key="9">
    <source>
        <dbReference type="ARBA" id="ARBA00023136"/>
    </source>
</evidence>
<dbReference type="InterPro" id="IPR003593">
    <property type="entry name" value="AAA+_ATPase"/>
</dbReference>
<evidence type="ECO:0000256" key="6">
    <source>
        <dbReference type="ARBA" id="ARBA00022741"/>
    </source>
</evidence>
<keyword evidence="3" id="KW-0813">Transport</keyword>
<keyword evidence="6" id="KW-0547">Nucleotide-binding</keyword>
<evidence type="ECO:0000313" key="14">
    <source>
        <dbReference type="EMBL" id="CAF9907372.1"/>
    </source>
</evidence>
<keyword evidence="15" id="KW-1185">Reference proteome</keyword>
<reference evidence="14" key="1">
    <citation type="submission" date="2021-03" db="EMBL/GenBank/DDBJ databases">
        <authorList>
            <person name="Tagirdzhanova G."/>
        </authorList>
    </citation>
    <scope>NUCLEOTIDE SEQUENCE</scope>
</reference>
<keyword evidence="8 11" id="KW-1133">Transmembrane helix</keyword>
<dbReference type="Gene3D" id="3.40.50.300">
    <property type="entry name" value="P-loop containing nucleotide triphosphate hydrolases"/>
    <property type="match status" value="1"/>
</dbReference>
<comment type="caution">
    <text evidence="14">The sequence shown here is derived from an EMBL/GenBank/DDBJ whole genome shotgun (WGS) entry which is preliminary data.</text>
</comment>
<dbReference type="InterPro" id="IPR003439">
    <property type="entry name" value="ABC_transporter-like_ATP-bd"/>
</dbReference>
<organism evidence="14 15">
    <name type="scientific">Imshaugia aleurites</name>
    <dbReference type="NCBI Taxonomy" id="172621"/>
    <lineage>
        <taxon>Eukaryota</taxon>
        <taxon>Fungi</taxon>
        <taxon>Dikarya</taxon>
        <taxon>Ascomycota</taxon>
        <taxon>Pezizomycotina</taxon>
        <taxon>Lecanoromycetes</taxon>
        <taxon>OSLEUM clade</taxon>
        <taxon>Lecanoromycetidae</taxon>
        <taxon>Lecanorales</taxon>
        <taxon>Lecanorineae</taxon>
        <taxon>Parmeliaceae</taxon>
        <taxon>Imshaugia</taxon>
    </lineage>
</organism>
<keyword evidence="9 11" id="KW-0472">Membrane</keyword>
<dbReference type="InterPro" id="IPR027417">
    <property type="entry name" value="P-loop_NTPase"/>
</dbReference>
<gene>
    <name evidence="14" type="primary">MDR1_2</name>
    <name evidence="14" type="ORF">IMSHALPRED_005513</name>
</gene>
<evidence type="ECO:0000256" key="10">
    <source>
        <dbReference type="ARBA" id="ARBA00023180"/>
    </source>
</evidence>